<dbReference type="InterPro" id="IPR036875">
    <property type="entry name" value="Znf_CCHC_sf"/>
</dbReference>
<dbReference type="InterPro" id="IPR000477">
    <property type="entry name" value="RT_dom"/>
</dbReference>
<feature type="domain" description="Reverse transcriptase" evidence="11">
    <location>
        <begin position="456"/>
        <end position="634"/>
    </location>
</feature>
<dbReference type="PROSITE" id="PS50158">
    <property type="entry name" value="ZF_CCHC"/>
    <property type="match status" value="1"/>
</dbReference>
<feature type="non-terminal residue" evidence="12">
    <location>
        <position position="1"/>
    </location>
</feature>
<dbReference type="InterPro" id="IPR018061">
    <property type="entry name" value="Retropepsins"/>
</dbReference>
<feature type="domain" description="CCHC-type" evidence="9">
    <location>
        <begin position="225"/>
        <end position="241"/>
    </location>
</feature>
<evidence type="ECO:0000259" key="11">
    <source>
        <dbReference type="PROSITE" id="PS50878"/>
    </source>
</evidence>
<feature type="domain" description="Peptidase A2" evidence="10">
    <location>
        <begin position="295"/>
        <end position="373"/>
    </location>
</feature>
<dbReference type="InterPro" id="IPR021109">
    <property type="entry name" value="Peptidase_aspartic_dom_sf"/>
</dbReference>
<dbReference type="EMBL" id="JAFHDT010000305">
    <property type="protein sequence ID" value="KAI7789894.1"/>
    <property type="molecule type" value="Genomic_DNA"/>
</dbReference>
<evidence type="ECO:0000256" key="2">
    <source>
        <dbReference type="ARBA" id="ARBA00012180"/>
    </source>
</evidence>
<evidence type="ECO:0000256" key="7">
    <source>
        <dbReference type="PROSITE-ProRule" id="PRU00047"/>
    </source>
</evidence>
<keyword evidence="7" id="KW-0479">Metal-binding</keyword>
<keyword evidence="3" id="KW-0645">Protease</keyword>
<organism evidence="12 13">
    <name type="scientific">Triplophysa rosa</name>
    <name type="common">Cave loach</name>
    <dbReference type="NCBI Taxonomy" id="992332"/>
    <lineage>
        <taxon>Eukaryota</taxon>
        <taxon>Metazoa</taxon>
        <taxon>Chordata</taxon>
        <taxon>Craniata</taxon>
        <taxon>Vertebrata</taxon>
        <taxon>Euteleostomi</taxon>
        <taxon>Actinopterygii</taxon>
        <taxon>Neopterygii</taxon>
        <taxon>Teleostei</taxon>
        <taxon>Ostariophysi</taxon>
        <taxon>Cypriniformes</taxon>
        <taxon>Nemacheilidae</taxon>
        <taxon>Triplophysa</taxon>
    </lineage>
</organism>
<dbReference type="Proteomes" id="UP001059041">
    <property type="component" value="Unassembled WGS sequence"/>
</dbReference>
<dbReference type="SUPFAM" id="SSF56672">
    <property type="entry name" value="DNA/RNA polymerases"/>
    <property type="match status" value="1"/>
</dbReference>
<dbReference type="CDD" id="cd01647">
    <property type="entry name" value="RT_LTR"/>
    <property type="match status" value="1"/>
</dbReference>
<evidence type="ECO:0000256" key="4">
    <source>
        <dbReference type="ARBA" id="ARBA00022750"/>
    </source>
</evidence>
<dbReference type="PANTHER" id="PTHR37984:SF10">
    <property type="entry name" value="RIBONUCLEASE H"/>
    <property type="match status" value="1"/>
</dbReference>
<evidence type="ECO:0000259" key="10">
    <source>
        <dbReference type="PROSITE" id="PS50175"/>
    </source>
</evidence>
<dbReference type="Pfam" id="PF00077">
    <property type="entry name" value="RVP"/>
    <property type="match status" value="1"/>
</dbReference>
<dbReference type="SUPFAM" id="SSF57756">
    <property type="entry name" value="Retrovirus zinc finger-like domains"/>
    <property type="match status" value="1"/>
</dbReference>
<evidence type="ECO:0000256" key="6">
    <source>
        <dbReference type="ARBA" id="ARBA00023125"/>
    </source>
</evidence>
<dbReference type="PROSITE" id="PS50878">
    <property type="entry name" value="RT_POL"/>
    <property type="match status" value="1"/>
</dbReference>
<evidence type="ECO:0000256" key="8">
    <source>
        <dbReference type="SAM" id="MobiDB-lite"/>
    </source>
</evidence>
<dbReference type="InterPro" id="IPR050951">
    <property type="entry name" value="Retrovirus_Pol_polyprotein"/>
</dbReference>
<dbReference type="GO" id="GO:0008270">
    <property type="term" value="F:zinc ion binding"/>
    <property type="evidence" value="ECO:0007669"/>
    <property type="project" value="UniProtKB-KW"/>
</dbReference>
<sequence length="740" mass="83884">MATIGRVPEFDNTKEDFDTYMGRFERWVAANEIDSGKKADVFLSVLGPTEYGLLKSLVEPAKVIDLTYSQITQTLSDHFKPKPILIAERFRFYQRNQSHDETISDYILALKRLASSCEFGTFLDDALRDKFVCGLMGEVYHRRLLSEKDLTFKKACDIALALELAQKDTKQLSAQRRDKYRGSGNSHHSTKKSVQRQPFSKHKSDCYRCGGANHHPSECRYRNEKCHNCGKIGHLQRACKSHKAQRSKKMQYVSAEVSETPCSEVNELFDLFTVYTAQDGVDGIYIDLQLNGQTVNMQLDTGASLSVISDHIYRDKLYDSVLRPTSIHLTSYTGDNIPVLGEIQVAVTYEDQQCSLPLVVVKGNKPPLMGRNWLQEISLNWKEIFRLSHVVAVNASTIFDVLKKHNQLFGEGYGRITDFTAKVRVQEGSKPIFHKPRPVPYALKEVVEEELARLERNGIISQVGRSDWAAPIVVVPKKDKTVRLCGDYKVTVNKCVLPEEYPLPNVEDLLATLAGGKVFSKIDLSFAYQQLELDETSQQYLTINTHKGLFKYHRLAYGISTAPAIFQHTMDQMLQGLPHVVCFMDDILVSAPTVDEHLIVLDKVLSRLQQYGVRVKKAKCEFLCSSVEYLGFKIDEKGVHPMESKVDAIVKAPAPENVTELRSFLGLLNYYGKFVPHLSTLLHPLHRLLQANEKWQWSVHCEQAFNACKQRLLQSKWLAHYDPKTPLRLACDASPYGIGA</sequence>
<evidence type="ECO:0000256" key="1">
    <source>
        <dbReference type="ARBA" id="ARBA00010879"/>
    </source>
</evidence>
<dbReference type="GO" id="GO:0003677">
    <property type="term" value="F:DNA binding"/>
    <property type="evidence" value="ECO:0007669"/>
    <property type="project" value="UniProtKB-KW"/>
</dbReference>
<feature type="region of interest" description="Disordered" evidence="8">
    <location>
        <begin position="173"/>
        <end position="199"/>
    </location>
</feature>
<keyword evidence="7" id="KW-0862">Zinc</keyword>
<evidence type="ECO:0000313" key="13">
    <source>
        <dbReference type="Proteomes" id="UP001059041"/>
    </source>
</evidence>
<keyword evidence="5" id="KW-0378">Hydrolase</keyword>
<keyword evidence="6" id="KW-0238">DNA-binding</keyword>
<keyword evidence="13" id="KW-1185">Reference proteome</keyword>
<keyword evidence="7" id="KW-0863">Zinc-finger</keyword>
<dbReference type="GO" id="GO:0006508">
    <property type="term" value="P:proteolysis"/>
    <property type="evidence" value="ECO:0007669"/>
    <property type="project" value="UniProtKB-KW"/>
</dbReference>
<accession>A0A9W7T527</accession>
<dbReference type="FunFam" id="3.30.70.270:FF:000026">
    <property type="entry name" value="Transposon Ty3-G Gag-Pol polyprotein"/>
    <property type="match status" value="1"/>
</dbReference>
<dbReference type="AlphaFoldDB" id="A0A9W7T527"/>
<comment type="similarity">
    <text evidence="1">Belongs to the beta type-B retroviral polymerase family. HERV class-II K(HML-2) pol subfamily.</text>
</comment>
<dbReference type="GO" id="GO:0004190">
    <property type="term" value="F:aspartic-type endopeptidase activity"/>
    <property type="evidence" value="ECO:0007669"/>
    <property type="project" value="UniProtKB-KW"/>
</dbReference>
<dbReference type="Pfam" id="PF00098">
    <property type="entry name" value="zf-CCHC"/>
    <property type="match status" value="1"/>
</dbReference>
<dbReference type="InterPro" id="IPR043502">
    <property type="entry name" value="DNA/RNA_pol_sf"/>
</dbReference>
<name>A0A9W7T527_TRIRA</name>
<dbReference type="Gene3D" id="3.10.10.10">
    <property type="entry name" value="HIV Type 1 Reverse Transcriptase, subunit A, domain 1"/>
    <property type="match status" value="1"/>
</dbReference>
<dbReference type="PROSITE" id="PS50175">
    <property type="entry name" value="ASP_PROT_RETROV"/>
    <property type="match status" value="1"/>
</dbReference>
<dbReference type="InterPro" id="IPR043128">
    <property type="entry name" value="Rev_trsase/Diguanyl_cyclase"/>
</dbReference>
<dbReference type="EC" id="3.1.26.4" evidence="2"/>
<evidence type="ECO:0000256" key="5">
    <source>
        <dbReference type="ARBA" id="ARBA00022801"/>
    </source>
</evidence>
<dbReference type="PANTHER" id="PTHR37984">
    <property type="entry name" value="PROTEIN CBG26694"/>
    <property type="match status" value="1"/>
</dbReference>
<dbReference type="SMART" id="SM00343">
    <property type="entry name" value="ZnF_C2HC"/>
    <property type="match status" value="2"/>
</dbReference>
<dbReference type="InterPro" id="IPR001995">
    <property type="entry name" value="Peptidase_A2_cat"/>
</dbReference>
<dbReference type="Gene3D" id="4.10.60.10">
    <property type="entry name" value="Zinc finger, CCHC-type"/>
    <property type="match status" value="1"/>
</dbReference>
<dbReference type="GO" id="GO:0004523">
    <property type="term" value="F:RNA-DNA hybrid ribonuclease activity"/>
    <property type="evidence" value="ECO:0007669"/>
    <property type="project" value="UniProtKB-EC"/>
</dbReference>
<reference evidence="12" key="1">
    <citation type="submission" date="2021-02" db="EMBL/GenBank/DDBJ databases">
        <title>Comparative genomics reveals that relaxation of natural selection precedes convergent phenotypic evolution of cavefish.</title>
        <authorList>
            <person name="Peng Z."/>
        </authorList>
    </citation>
    <scope>NUCLEOTIDE SEQUENCE</scope>
    <source>
        <tissue evidence="12">Muscle</tissue>
    </source>
</reference>
<dbReference type="Pfam" id="PF00078">
    <property type="entry name" value="RVT_1"/>
    <property type="match status" value="1"/>
</dbReference>
<protein>
    <recommendedName>
        <fullName evidence="2">ribonuclease H</fullName>
        <ecNumber evidence="2">3.1.26.4</ecNumber>
    </recommendedName>
</protein>
<gene>
    <name evidence="12" type="ORF">IRJ41_014004</name>
</gene>
<dbReference type="Pfam" id="PF17919">
    <property type="entry name" value="RT_RNaseH_2"/>
    <property type="match status" value="1"/>
</dbReference>
<evidence type="ECO:0000256" key="3">
    <source>
        <dbReference type="ARBA" id="ARBA00022670"/>
    </source>
</evidence>
<proteinExistence type="inferred from homology"/>
<dbReference type="InterPro" id="IPR041577">
    <property type="entry name" value="RT_RNaseH_2"/>
</dbReference>
<dbReference type="Gene3D" id="3.30.70.270">
    <property type="match status" value="2"/>
</dbReference>
<dbReference type="SUPFAM" id="SSF50630">
    <property type="entry name" value="Acid proteases"/>
    <property type="match status" value="1"/>
</dbReference>
<dbReference type="Gene3D" id="2.40.70.10">
    <property type="entry name" value="Acid Proteases"/>
    <property type="match status" value="1"/>
</dbReference>
<evidence type="ECO:0000313" key="12">
    <source>
        <dbReference type="EMBL" id="KAI7789894.1"/>
    </source>
</evidence>
<dbReference type="InterPro" id="IPR001878">
    <property type="entry name" value="Znf_CCHC"/>
</dbReference>
<keyword evidence="4" id="KW-0064">Aspartyl protease</keyword>
<evidence type="ECO:0000259" key="9">
    <source>
        <dbReference type="PROSITE" id="PS50158"/>
    </source>
</evidence>
<comment type="caution">
    <text evidence="12">The sequence shown here is derived from an EMBL/GenBank/DDBJ whole genome shotgun (WGS) entry which is preliminary data.</text>
</comment>